<protein>
    <recommendedName>
        <fullName evidence="5">Secreted protein</fullName>
    </recommendedName>
</protein>
<evidence type="ECO:0000256" key="1">
    <source>
        <dbReference type="SAM" id="MobiDB-lite"/>
    </source>
</evidence>
<dbReference type="PROSITE" id="PS51257">
    <property type="entry name" value="PROKAR_LIPOPROTEIN"/>
    <property type="match status" value="1"/>
</dbReference>
<reference evidence="3 4" key="1">
    <citation type="submission" date="2015-09" db="EMBL/GenBank/DDBJ databases">
        <title>Complete genome sequence of Defluviimonas alba cai42t isolated from an oilfield in Xinjiang.</title>
        <authorList>
            <person name="Geng S."/>
            <person name="Pan X."/>
            <person name="Wu X."/>
        </authorList>
    </citation>
    <scope>NUCLEOTIDE SEQUENCE [LARGE SCALE GENOMIC DNA]</scope>
    <source>
        <strain evidence="4">cai42</strain>
        <plasmid evidence="4">cai42_Plasmidc</plasmid>
    </source>
</reference>
<dbReference type="EMBL" id="CP012664">
    <property type="protein sequence ID" value="AMY72237.1"/>
    <property type="molecule type" value="Genomic_DNA"/>
</dbReference>
<feature type="signal peptide" evidence="2">
    <location>
        <begin position="1"/>
        <end position="28"/>
    </location>
</feature>
<evidence type="ECO:0008006" key="5">
    <source>
        <dbReference type="Google" id="ProtNLM"/>
    </source>
</evidence>
<organism evidence="3 4">
    <name type="scientific">Frigidibacter mobilis</name>
    <dbReference type="NCBI Taxonomy" id="1335048"/>
    <lineage>
        <taxon>Bacteria</taxon>
        <taxon>Pseudomonadati</taxon>
        <taxon>Pseudomonadota</taxon>
        <taxon>Alphaproteobacteria</taxon>
        <taxon>Rhodobacterales</taxon>
        <taxon>Paracoccaceae</taxon>
        <taxon>Frigidibacter</taxon>
    </lineage>
</organism>
<evidence type="ECO:0000256" key="2">
    <source>
        <dbReference type="SAM" id="SignalP"/>
    </source>
</evidence>
<evidence type="ECO:0000313" key="4">
    <source>
        <dbReference type="Proteomes" id="UP000076128"/>
    </source>
</evidence>
<dbReference type="Proteomes" id="UP000076128">
    <property type="component" value="Plasmid pcai42C"/>
</dbReference>
<proteinExistence type="predicted"/>
<dbReference type="KEGG" id="daa:AKL17_3p0081"/>
<keyword evidence="3" id="KW-0614">Plasmid</keyword>
<keyword evidence="4" id="KW-1185">Reference proteome</keyword>
<keyword evidence="2" id="KW-0732">Signal</keyword>
<geneLocation type="plasmid" evidence="4">
    <name>cai42_Plasmidc</name>
</geneLocation>
<feature type="region of interest" description="Disordered" evidence="1">
    <location>
        <begin position="121"/>
        <end position="141"/>
    </location>
</feature>
<evidence type="ECO:0000313" key="3">
    <source>
        <dbReference type="EMBL" id="AMY72237.1"/>
    </source>
</evidence>
<sequence length="167" mass="17780">MPACGRLPRALCSAASAFSCAASSTPWASSASSSGRLNWSGDSFSERLPNFSRCAACRISCSRRLASCVSASVASTSARRAFSRAFSRARSAVSMREVNHGIPLQASKKRLFSAFCQSSSHQRTPRAFRPDQPPVQPSNRAASCADDIRITPPCTCGQTNLASSNRL</sequence>
<name>A0A159Z9H5_9RHOB</name>
<feature type="chain" id="PRO_5007812096" description="Secreted protein" evidence="2">
    <location>
        <begin position="29"/>
        <end position="167"/>
    </location>
</feature>
<gene>
    <name evidence="3" type="ORF">AKL17_3p0081</name>
</gene>
<dbReference type="AlphaFoldDB" id="A0A159Z9H5"/>
<accession>A0A159Z9H5</accession>